<dbReference type="PROSITE" id="PS50943">
    <property type="entry name" value="HTH_CROC1"/>
    <property type="match status" value="1"/>
</dbReference>
<dbReference type="EMBL" id="CP115450">
    <property type="protein sequence ID" value="WBP91058.1"/>
    <property type="molecule type" value="Genomic_DNA"/>
</dbReference>
<dbReference type="RefSeq" id="WP_270150207.1">
    <property type="nucleotide sequence ID" value="NZ_CP115450.1"/>
</dbReference>
<evidence type="ECO:0000313" key="3">
    <source>
        <dbReference type="EMBL" id="WBP91058.1"/>
    </source>
</evidence>
<dbReference type="Gene3D" id="1.10.260.40">
    <property type="entry name" value="lambda repressor-like DNA-binding domains"/>
    <property type="match status" value="1"/>
</dbReference>
<proteinExistence type="predicted"/>
<organism evidence="3 4">
    <name type="scientific">Kitasatospora cathayae</name>
    <dbReference type="NCBI Taxonomy" id="3004092"/>
    <lineage>
        <taxon>Bacteria</taxon>
        <taxon>Bacillati</taxon>
        <taxon>Actinomycetota</taxon>
        <taxon>Actinomycetes</taxon>
        <taxon>Kitasatosporales</taxon>
        <taxon>Streptomycetaceae</taxon>
        <taxon>Kitasatospora</taxon>
    </lineage>
</organism>
<feature type="domain" description="HTH cro/C1-type" evidence="2">
    <location>
        <begin position="88"/>
        <end position="122"/>
    </location>
</feature>
<dbReference type="SUPFAM" id="SSF47413">
    <property type="entry name" value="lambda repressor-like DNA-binding domains"/>
    <property type="match status" value="1"/>
</dbReference>
<gene>
    <name evidence="3" type="ORF">O1G21_37775</name>
</gene>
<evidence type="ECO:0000256" key="1">
    <source>
        <dbReference type="SAM" id="MobiDB-lite"/>
    </source>
</evidence>
<accession>A0ABY7QEA4</accession>
<keyword evidence="4" id="KW-1185">Reference proteome</keyword>
<dbReference type="InterPro" id="IPR010982">
    <property type="entry name" value="Lambda_DNA-bd_dom_sf"/>
</dbReference>
<feature type="region of interest" description="Disordered" evidence="1">
    <location>
        <begin position="1"/>
        <end position="48"/>
    </location>
</feature>
<name>A0ABY7QEA4_9ACTN</name>
<evidence type="ECO:0000313" key="4">
    <source>
        <dbReference type="Proteomes" id="UP001212821"/>
    </source>
</evidence>
<protein>
    <submittedName>
        <fullName evidence="3">Helix-turn-helix domain-containing protein</fullName>
    </submittedName>
</protein>
<evidence type="ECO:0000259" key="2">
    <source>
        <dbReference type="PROSITE" id="PS50943"/>
    </source>
</evidence>
<dbReference type="Proteomes" id="UP001212821">
    <property type="component" value="Chromosome"/>
</dbReference>
<sequence>MTESTGDGVQVEPQGTPPELTGHPEGLSDGHPDELSDGAGDGRASAEASGLAARIEALFHTVRRPDREQYTNEEVARACREATGESFSTTYLWQLRTGRRDNPTKRHLEALAQFFQVPPAYFFDERQGAEIAKELALLGALRDAGVRSLALRAVGLSPEGLDTVSELVDVIARRDAARKRPSS</sequence>
<dbReference type="InterPro" id="IPR001387">
    <property type="entry name" value="Cro/C1-type_HTH"/>
</dbReference>
<reference evidence="4" key="1">
    <citation type="submission" date="2022-12" db="EMBL/GenBank/DDBJ databases">
        <authorList>
            <person name="Mo P."/>
        </authorList>
    </citation>
    <scope>NUCLEOTIDE SEQUENCE [LARGE SCALE GENOMIC DNA]</scope>
    <source>
        <strain evidence="4">HUAS 3-15</strain>
    </source>
</reference>